<keyword evidence="5" id="KW-1185">Reference proteome</keyword>
<evidence type="ECO:0000256" key="1">
    <source>
        <dbReference type="SAM" id="MobiDB-lite"/>
    </source>
</evidence>
<accession>A0A4V1AYW7</accession>
<dbReference type="GO" id="GO:0016020">
    <property type="term" value="C:membrane"/>
    <property type="evidence" value="ECO:0007669"/>
    <property type="project" value="InterPro"/>
</dbReference>
<reference evidence="4 5" key="1">
    <citation type="submission" date="2019-03" db="EMBL/GenBank/DDBJ databases">
        <title>Paraburkholderia sp. 7MH5, isolated from subtropical forest soil.</title>
        <authorList>
            <person name="Gao Z.-H."/>
            <person name="Qiu L.-H."/>
        </authorList>
    </citation>
    <scope>NUCLEOTIDE SEQUENCE [LARGE SCALE GENOMIC DNA]</scope>
    <source>
        <strain evidence="4 5">7MH5</strain>
    </source>
</reference>
<evidence type="ECO:0000259" key="3">
    <source>
        <dbReference type="Pfam" id="PF13609"/>
    </source>
</evidence>
<evidence type="ECO:0000313" key="4">
    <source>
        <dbReference type="EMBL" id="QBQ97212.1"/>
    </source>
</evidence>
<dbReference type="InterPro" id="IPR023614">
    <property type="entry name" value="Porin_dom_sf"/>
</dbReference>
<feature type="signal peptide" evidence="2">
    <location>
        <begin position="1"/>
        <end position="27"/>
    </location>
</feature>
<dbReference type="AlphaFoldDB" id="A0A4V1AYW7"/>
<dbReference type="Pfam" id="PF13609">
    <property type="entry name" value="Porin_4"/>
    <property type="match status" value="1"/>
</dbReference>
<feature type="region of interest" description="Disordered" evidence="1">
    <location>
        <begin position="61"/>
        <end position="82"/>
    </location>
</feature>
<keyword evidence="2" id="KW-0732">Signal</keyword>
<dbReference type="EMBL" id="CP038148">
    <property type="protein sequence ID" value="QBQ97212.1"/>
    <property type="molecule type" value="Genomic_DNA"/>
</dbReference>
<dbReference type="KEGG" id="ppai:E1956_08515"/>
<dbReference type="SUPFAM" id="SSF56935">
    <property type="entry name" value="Porins"/>
    <property type="match status" value="1"/>
</dbReference>
<dbReference type="Gene3D" id="2.40.160.10">
    <property type="entry name" value="Porin"/>
    <property type="match status" value="1"/>
</dbReference>
<name>A0A4V1AYW7_9BURK</name>
<sequence>MKRLSPRASAFAIASILLATASATAHAQGSVTLYGIVDAGIAVVHNAQGANGQNQSTLVKFSSGNRGGFENSDSSLSGKAGA</sequence>
<protein>
    <submittedName>
        <fullName evidence="4">Porin</fullName>
    </submittedName>
</protein>
<feature type="compositionally biased region" description="Polar residues" evidence="1">
    <location>
        <begin position="71"/>
        <end position="82"/>
    </location>
</feature>
<dbReference type="Proteomes" id="UP000295727">
    <property type="component" value="Chromosome 1"/>
</dbReference>
<evidence type="ECO:0000256" key="2">
    <source>
        <dbReference type="SAM" id="SignalP"/>
    </source>
</evidence>
<feature type="domain" description="Porin" evidence="3">
    <location>
        <begin position="14"/>
        <end position="69"/>
    </location>
</feature>
<evidence type="ECO:0000313" key="5">
    <source>
        <dbReference type="Proteomes" id="UP000295727"/>
    </source>
</evidence>
<organism evidence="4 5">
    <name type="scientific">Paraburkholderia pallida</name>
    <dbReference type="NCBI Taxonomy" id="2547399"/>
    <lineage>
        <taxon>Bacteria</taxon>
        <taxon>Pseudomonadati</taxon>
        <taxon>Pseudomonadota</taxon>
        <taxon>Betaproteobacteria</taxon>
        <taxon>Burkholderiales</taxon>
        <taxon>Burkholderiaceae</taxon>
        <taxon>Paraburkholderia</taxon>
    </lineage>
</organism>
<dbReference type="InterPro" id="IPR033900">
    <property type="entry name" value="Gram_neg_porin_domain"/>
</dbReference>
<feature type="chain" id="PRO_5020315085" evidence="2">
    <location>
        <begin position="28"/>
        <end position="82"/>
    </location>
</feature>
<dbReference type="GO" id="GO:0015288">
    <property type="term" value="F:porin activity"/>
    <property type="evidence" value="ECO:0007669"/>
    <property type="project" value="InterPro"/>
</dbReference>
<proteinExistence type="predicted"/>
<gene>
    <name evidence="4" type="ORF">E1956_08515</name>
</gene>